<keyword evidence="2" id="KW-0472">Membrane</keyword>
<dbReference type="EMBL" id="CP163431">
    <property type="protein sequence ID" value="XDQ03094.1"/>
    <property type="molecule type" value="Genomic_DNA"/>
</dbReference>
<keyword evidence="2" id="KW-1133">Transmembrane helix</keyword>
<evidence type="ECO:0000256" key="1">
    <source>
        <dbReference type="ARBA" id="ARBA00022612"/>
    </source>
</evidence>
<sequence length="830" mass="85017">MAKPITITLLGDLDDLSRSLSEGTGDVTRFADEVEDALRAATEEAGRLGDEVANGAEEASGGLTGLAKKFGGLAGAAGLAVGAGLFAGIKEAMDREAGTDLLSAQLGANPEQAKALGQAAGKVYSAGYGESIESANEALKSLWQQGLVPAGATADELADISKRAMDVASVLGDDVGPTANAVGTMLKTGMAKNAKEAFDILVVGAQNGSNKAEDLLDTFNEYSVQFQRIGLDGKTSMGLISQALQAGARDSDQVADALGQFGEKAVAGGTAVEEAFKSIGLNADDIAARMSKGGKSAEGALGLTLKALRGTKDETVKLNAAAALFGDPANVMGKALYAMDPATAAASNGLDKVSGAAARAGATMHDNASTKLTAFWRTLETGAVDLVGGKVLPKLEDLATKFAPIGTAAKDFILDKAVPAAQALGDKVAPLAAIAKTVFLDGVVPAVQIAGAAFASAVGFVEDHKTTFQVVAGIITVALVPALIQWGVQSVIAGAKAVGAWVTTGTTATTSALTQVAASWSVVGGWVKAGAQALLSGAIVVGQWVAGAGAAILNGAIMVAQWVLMGTQSLLQAARMAAAWLIAMGPIPLIIAAIVGLALLIWQNWDTIKQYTLAAFDWVWEKIKGVFEFIKNLFLNFTGPGLLIKHWDTIKQKTAEAFVWVATKAREGLDAVIGFFRDLPGRILGYVGSMGNAAASVGRTLIEKLGEGLSRLSSFGQDIGSAVWRAVKNSINGLIDLLNWAIPDRIGIGPVGVDLPHNPIPKIRAMGGPASGLTRVGERGPEWVNLPGGSHVVPNHAAPAGSGVTVNVTSNADPFAIGREVAWALRVAPR</sequence>
<dbReference type="PANTHER" id="PTHR37813:SF1">
    <property type="entry name" value="FELS-2 PROPHAGE PROTEIN"/>
    <property type="match status" value="1"/>
</dbReference>
<keyword evidence="2" id="KW-0812">Transmembrane</keyword>
<dbReference type="InterPro" id="IPR010090">
    <property type="entry name" value="Phage_tape_meas"/>
</dbReference>
<reference evidence="4" key="1">
    <citation type="submission" date="2024-07" db="EMBL/GenBank/DDBJ databases">
        <authorList>
            <person name="Yu S.T."/>
        </authorList>
    </citation>
    <scope>NUCLEOTIDE SEQUENCE</scope>
    <source>
        <strain evidence="4">R08</strain>
    </source>
</reference>
<evidence type="ECO:0000313" key="4">
    <source>
        <dbReference type="EMBL" id="XDQ03094.1"/>
    </source>
</evidence>
<feature type="transmembrane region" description="Helical" evidence="2">
    <location>
        <begin position="544"/>
        <end position="565"/>
    </location>
</feature>
<dbReference type="PANTHER" id="PTHR37813">
    <property type="entry name" value="FELS-2 PROPHAGE PROTEIN"/>
    <property type="match status" value="1"/>
</dbReference>
<dbReference type="Pfam" id="PF10145">
    <property type="entry name" value="PhageMin_Tail"/>
    <property type="match status" value="1"/>
</dbReference>
<keyword evidence="1" id="KW-1188">Viral release from host cell</keyword>
<accession>A0AB39MDS6</accession>
<gene>
    <name evidence="4" type="ORF">AB5J58_24400</name>
</gene>
<evidence type="ECO:0000259" key="3">
    <source>
        <dbReference type="Pfam" id="PF10145"/>
    </source>
</evidence>
<protein>
    <submittedName>
        <fullName evidence="4">Phage tail tape measure protein</fullName>
    </submittedName>
</protein>
<proteinExistence type="predicted"/>
<dbReference type="RefSeq" id="WP_369189076.1">
    <property type="nucleotide sequence ID" value="NZ_CP163431.1"/>
</dbReference>
<dbReference type="AlphaFoldDB" id="A0AB39MDS6"/>
<name>A0AB39MDS6_9ACTN</name>
<feature type="domain" description="Phage tail tape measure protein" evidence="3">
    <location>
        <begin position="127"/>
        <end position="326"/>
    </location>
</feature>
<feature type="transmembrane region" description="Helical" evidence="2">
    <location>
        <begin position="577"/>
        <end position="602"/>
    </location>
</feature>
<evidence type="ECO:0000256" key="2">
    <source>
        <dbReference type="SAM" id="Phobius"/>
    </source>
</evidence>
<organism evidence="4">
    <name type="scientific">Streptomyces sp. R08</name>
    <dbReference type="NCBI Taxonomy" id="3238624"/>
    <lineage>
        <taxon>Bacteria</taxon>
        <taxon>Bacillati</taxon>
        <taxon>Actinomycetota</taxon>
        <taxon>Actinomycetes</taxon>
        <taxon>Kitasatosporales</taxon>
        <taxon>Streptomycetaceae</taxon>
        <taxon>Streptomyces</taxon>
    </lineage>
</organism>